<name>A0A2T1ER12_9CYAN</name>
<dbReference type="EMBL" id="PVWK01000010">
    <property type="protein sequence ID" value="PSB35174.1"/>
    <property type="molecule type" value="Genomic_DNA"/>
</dbReference>
<dbReference type="InterPro" id="IPR024079">
    <property type="entry name" value="MetalloPept_cat_dom_sf"/>
</dbReference>
<evidence type="ECO:0008006" key="3">
    <source>
        <dbReference type="Google" id="ProtNLM"/>
    </source>
</evidence>
<evidence type="ECO:0000313" key="2">
    <source>
        <dbReference type="Proteomes" id="UP000239576"/>
    </source>
</evidence>
<accession>A0A2T1ER12</accession>
<dbReference type="Proteomes" id="UP000239576">
    <property type="component" value="Unassembled WGS sequence"/>
</dbReference>
<evidence type="ECO:0000313" key="1">
    <source>
        <dbReference type="EMBL" id="PSB35174.1"/>
    </source>
</evidence>
<protein>
    <recommendedName>
        <fullName evidence="3">Metallopeptidase</fullName>
    </recommendedName>
</protein>
<dbReference type="GO" id="GO:0008237">
    <property type="term" value="F:metallopeptidase activity"/>
    <property type="evidence" value="ECO:0007669"/>
    <property type="project" value="InterPro"/>
</dbReference>
<gene>
    <name evidence="1" type="ORF">C7B82_01435</name>
</gene>
<dbReference type="Gene3D" id="3.40.390.10">
    <property type="entry name" value="Collagenase (Catalytic Domain)"/>
    <property type="match status" value="1"/>
</dbReference>
<reference evidence="1 2" key="2">
    <citation type="submission" date="2018-03" db="EMBL/GenBank/DDBJ databases">
        <title>The ancient ancestry and fast evolution of plastids.</title>
        <authorList>
            <person name="Moore K.R."/>
            <person name="Magnabosco C."/>
            <person name="Momper L."/>
            <person name="Gold D.A."/>
            <person name="Bosak T."/>
            <person name="Fournier G.P."/>
        </authorList>
    </citation>
    <scope>NUCLEOTIDE SEQUENCE [LARGE SCALE GENOMIC DNA]</scope>
    <source>
        <strain evidence="1 2">ULC18</strain>
    </source>
</reference>
<reference evidence="2" key="1">
    <citation type="submission" date="2018-02" db="EMBL/GenBank/DDBJ databases">
        <authorList>
            <person name="Moore K."/>
            <person name="Momper L."/>
        </authorList>
    </citation>
    <scope>NUCLEOTIDE SEQUENCE [LARGE SCALE GENOMIC DNA]</scope>
    <source>
        <strain evidence="2">ULC18</strain>
    </source>
</reference>
<comment type="caution">
    <text evidence="1">The sequence shown here is derived from an EMBL/GenBank/DDBJ whole genome shotgun (WGS) entry which is preliminary data.</text>
</comment>
<organism evidence="1 2">
    <name type="scientific">Stenomitos frigidus ULC18</name>
    <dbReference type="NCBI Taxonomy" id="2107698"/>
    <lineage>
        <taxon>Bacteria</taxon>
        <taxon>Bacillati</taxon>
        <taxon>Cyanobacteriota</taxon>
        <taxon>Cyanophyceae</taxon>
        <taxon>Leptolyngbyales</taxon>
        <taxon>Leptolyngbyaceae</taxon>
        <taxon>Stenomitos</taxon>
    </lineage>
</organism>
<proteinExistence type="predicted"/>
<dbReference type="SUPFAM" id="SSF55486">
    <property type="entry name" value="Metalloproteases ('zincins'), catalytic domain"/>
    <property type="match status" value="1"/>
</dbReference>
<keyword evidence="2" id="KW-1185">Reference proteome</keyword>
<dbReference type="AlphaFoldDB" id="A0A2T1ER12"/>
<sequence length="266" mass="30081">MIGVATTLAVWLQGTQWIKSPEKAFGVLQKQTVLQQHSVGIADHVVAQASGFAPSSVYGQGAVHGFTLLINPEVMTHKAAAQEIWQELNWQLLQITRVIPAKPLATLQKVRIWVEWEKRKNGAAEFHPSAEWLRQNGYNPEKAGCVEVANTRNFVLWSRTAQPWMLLHELAHAYHHHILGDGHAGIEAAYKHAVDRKLYESVAYIQGGKKQAYALTNSKEYFAELSESYFGKNDFYPFTRAELKRHDPVGYHLMEQAWGNPRGTDR</sequence>